<evidence type="ECO:0000313" key="2">
    <source>
        <dbReference type="Proteomes" id="UP000789366"/>
    </source>
</evidence>
<protein>
    <submittedName>
        <fullName evidence="1">2489_t:CDS:1</fullName>
    </submittedName>
</protein>
<sequence>CLTTKAEKKVAKKSVLDNHTNNDDTFIEIISIHKISDYIADIINNLEINNALHITFRVRLENISDITNVDVKMIAKLIVDEIEEGDDYNWIAKTAPNLSAHHQGVGNAYLLCSQSNEIKQEYKDSNRKRTEHFNCHEKLSIYINIPVAEAKITLHHSIMHDKPNEVTQFYKSDENHIISAYTFFERQDDSGCNLCFQLETDYTTALGFTMPILNQAQNVTELHCDAMYKTVKGHFELYGLVGNRQTDYPFLIWNRSESQNISENLQNLEAYNQVEAIVNNLDRAYTILKDIKKAKVNDVCEMLHKGI</sequence>
<gene>
    <name evidence="1" type="ORF">SPELUC_LOCUS7777</name>
</gene>
<accession>A0ACA9N1P7</accession>
<reference evidence="1" key="1">
    <citation type="submission" date="2021-06" db="EMBL/GenBank/DDBJ databases">
        <authorList>
            <person name="Kallberg Y."/>
            <person name="Tangrot J."/>
            <person name="Rosling A."/>
        </authorList>
    </citation>
    <scope>NUCLEOTIDE SEQUENCE</scope>
    <source>
        <strain evidence="1">28 12/20/2015</strain>
    </source>
</reference>
<feature type="non-terminal residue" evidence="1">
    <location>
        <position position="1"/>
    </location>
</feature>
<name>A0ACA9N1P7_9GLOM</name>
<organism evidence="1 2">
    <name type="scientific">Cetraspora pellucida</name>
    <dbReference type="NCBI Taxonomy" id="1433469"/>
    <lineage>
        <taxon>Eukaryota</taxon>
        <taxon>Fungi</taxon>
        <taxon>Fungi incertae sedis</taxon>
        <taxon>Mucoromycota</taxon>
        <taxon>Glomeromycotina</taxon>
        <taxon>Glomeromycetes</taxon>
        <taxon>Diversisporales</taxon>
        <taxon>Gigasporaceae</taxon>
        <taxon>Cetraspora</taxon>
    </lineage>
</organism>
<proteinExistence type="predicted"/>
<feature type="non-terminal residue" evidence="1">
    <location>
        <position position="307"/>
    </location>
</feature>
<dbReference type="Proteomes" id="UP000789366">
    <property type="component" value="Unassembled WGS sequence"/>
</dbReference>
<keyword evidence="2" id="KW-1185">Reference proteome</keyword>
<dbReference type="EMBL" id="CAJVPW010010717">
    <property type="protein sequence ID" value="CAG8618528.1"/>
    <property type="molecule type" value="Genomic_DNA"/>
</dbReference>
<evidence type="ECO:0000313" key="1">
    <source>
        <dbReference type="EMBL" id="CAG8618528.1"/>
    </source>
</evidence>
<comment type="caution">
    <text evidence="1">The sequence shown here is derived from an EMBL/GenBank/DDBJ whole genome shotgun (WGS) entry which is preliminary data.</text>
</comment>